<dbReference type="OrthoDB" id="9793534at2"/>
<proteinExistence type="predicted"/>
<dbReference type="Proteomes" id="UP000434639">
    <property type="component" value="Unassembled WGS sequence"/>
</dbReference>
<evidence type="ECO:0000313" key="1">
    <source>
        <dbReference type="EMBL" id="MTH51862.1"/>
    </source>
</evidence>
<accession>A0A7X2S1S5</accession>
<dbReference type="InterPro" id="IPR010865">
    <property type="entry name" value="DUF1499"/>
</dbReference>
<evidence type="ECO:0000313" key="2">
    <source>
        <dbReference type="Proteomes" id="UP000434639"/>
    </source>
</evidence>
<protein>
    <submittedName>
        <fullName evidence="1">DUF1499 domain-containing protein</fullName>
    </submittedName>
</protein>
<comment type="caution">
    <text evidence="1">The sequence shown here is derived from an EMBL/GenBank/DDBJ whole genome shotgun (WGS) entry which is preliminary data.</text>
</comment>
<reference evidence="1 2" key="1">
    <citation type="journal article" date="2017" name="Int. J. Syst. Evol. Microbiol.">
        <title>Bacillus mangrovi sp. nov., isolated from a sediment sample from a mangrove forest.</title>
        <authorList>
            <person name="Gupta V."/>
            <person name="Singh P.K."/>
            <person name="Korpole S."/>
            <person name="Tanuku N.R.S."/>
            <person name="Pinnaka A.K."/>
        </authorList>
    </citation>
    <scope>NUCLEOTIDE SEQUENCE [LARGE SCALE GENOMIC DNA]</scope>
    <source>
        <strain evidence="1 2">KCTC 33872</strain>
    </source>
</reference>
<dbReference type="EMBL" id="WMIB01000001">
    <property type="protein sequence ID" value="MTH51862.1"/>
    <property type="molecule type" value="Genomic_DNA"/>
</dbReference>
<keyword evidence="2" id="KW-1185">Reference proteome</keyword>
<dbReference type="PANTHER" id="PTHR34801:SF6">
    <property type="entry name" value="SLL1620 PROTEIN"/>
    <property type="match status" value="1"/>
</dbReference>
<gene>
    <name evidence="1" type="ORF">GKZ89_00475</name>
</gene>
<name>A0A7X2S1S5_9BACI</name>
<dbReference type="PIRSF" id="PIRSF026426">
    <property type="entry name" value="DUF1499"/>
    <property type="match status" value="1"/>
</dbReference>
<sequence length="125" mass="14518">MSMNRIHACERNKKNCVSSFNSEPSQYVEPIPYHSDEKTAVQLMESVLLDLNGTEIEEKDPAYIRCICKTAFLKFKDDVEIWFDAENKKVHIKSSSRMGKYDFGVNKKRAKHVLKAFQEKEKAAR</sequence>
<dbReference type="AlphaFoldDB" id="A0A7X2S1S5"/>
<organism evidence="1 2">
    <name type="scientific">Metabacillus mangrovi</name>
    <dbReference type="NCBI Taxonomy" id="1491830"/>
    <lineage>
        <taxon>Bacteria</taxon>
        <taxon>Bacillati</taxon>
        <taxon>Bacillota</taxon>
        <taxon>Bacilli</taxon>
        <taxon>Bacillales</taxon>
        <taxon>Bacillaceae</taxon>
        <taxon>Metabacillus</taxon>
    </lineage>
</organism>
<dbReference type="Pfam" id="PF07386">
    <property type="entry name" value="DUF1499"/>
    <property type="match status" value="1"/>
</dbReference>
<dbReference type="PANTHER" id="PTHR34801">
    <property type="entry name" value="EXPRESSED PROTEIN"/>
    <property type="match status" value="1"/>
</dbReference>